<organism evidence="5 6">
    <name type="scientific">Linum trigynum</name>
    <dbReference type="NCBI Taxonomy" id="586398"/>
    <lineage>
        <taxon>Eukaryota</taxon>
        <taxon>Viridiplantae</taxon>
        <taxon>Streptophyta</taxon>
        <taxon>Embryophyta</taxon>
        <taxon>Tracheophyta</taxon>
        <taxon>Spermatophyta</taxon>
        <taxon>Magnoliopsida</taxon>
        <taxon>eudicotyledons</taxon>
        <taxon>Gunneridae</taxon>
        <taxon>Pentapetalae</taxon>
        <taxon>rosids</taxon>
        <taxon>fabids</taxon>
        <taxon>Malpighiales</taxon>
        <taxon>Linaceae</taxon>
        <taxon>Linum</taxon>
    </lineage>
</organism>
<evidence type="ECO:0000313" key="5">
    <source>
        <dbReference type="EMBL" id="CAL1353045.1"/>
    </source>
</evidence>
<dbReference type="InterPro" id="IPR002902">
    <property type="entry name" value="GNK2"/>
</dbReference>
<evidence type="ECO:0000256" key="2">
    <source>
        <dbReference type="ARBA" id="ARBA00022737"/>
    </source>
</evidence>
<name>A0AAV2CBB5_9ROSI</name>
<dbReference type="PROSITE" id="PS51473">
    <property type="entry name" value="GNK2"/>
    <property type="match status" value="1"/>
</dbReference>
<proteinExistence type="predicted"/>
<evidence type="ECO:0000259" key="4">
    <source>
        <dbReference type="PROSITE" id="PS51473"/>
    </source>
</evidence>
<dbReference type="CDD" id="cd23509">
    <property type="entry name" value="Gnk2-like"/>
    <property type="match status" value="1"/>
</dbReference>
<dbReference type="InterPro" id="IPR038408">
    <property type="entry name" value="GNK2_sf"/>
</dbReference>
<keyword evidence="2" id="KW-0677">Repeat</keyword>
<dbReference type="Gene3D" id="3.30.430.20">
    <property type="entry name" value="Gnk2 domain, C-X8-C-X2-C motif"/>
    <property type="match status" value="1"/>
</dbReference>
<evidence type="ECO:0000256" key="1">
    <source>
        <dbReference type="ARBA" id="ARBA00022729"/>
    </source>
</evidence>
<protein>
    <recommendedName>
        <fullName evidence="4">Gnk2-homologous domain-containing protein</fullName>
    </recommendedName>
</protein>
<dbReference type="AlphaFoldDB" id="A0AAV2CBB5"/>
<dbReference type="Pfam" id="PF01657">
    <property type="entry name" value="Stress-antifung"/>
    <property type="match status" value="1"/>
</dbReference>
<keyword evidence="1 3" id="KW-0732">Signal</keyword>
<dbReference type="EMBL" id="OZ034813">
    <property type="protein sequence ID" value="CAL1353045.1"/>
    <property type="molecule type" value="Genomic_DNA"/>
</dbReference>
<reference evidence="5 6" key="1">
    <citation type="submission" date="2024-04" db="EMBL/GenBank/DDBJ databases">
        <authorList>
            <person name="Fracassetti M."/>
        </authorList>
    </citation>
    <scope>NUCLEOTIDE SEQUENCE [LARGE SCALE GENOMIC DNA]</scope>
</reference>
<gene>
    <name evidence="5" type="ORF">LTRI10_LOCUS972</name>
</gene>
<feature type="domain" description="Gnk2-homologous" evidence="4">
    <location>
        <begin position="39"/>
        <end position="151"/>
    </location>
</feature>
<evidence type="ECO:0000313" key="6">
    <source>
        <dbReference type="Proteomes" id="UP001497516"/>
    </source>
</evidence>
<dbReference type="Proteomes" id="UP001497516">
    <property type="component" value="Chromosome 1"/>
</dbReference>
<keyword evidence="6" id="KW-1185">Reference proteome</keyword>
<evidence type="ECO:0000256" key="3">
    <source>
        <dbReference type="SAM" id="SignalP"/>
    </source>
</evidence>
<sequence length="153" mass="16183">MSIRAGGVGSPSTVLLRRLLWILTVTIWLFLPAAGTAQEAVADPLCSTEKLKGGEAIDYAIVHLVWNLLNAGPRLAKEQPPGAIACYTNVYEGDVGTATAYGSVSCNLQDAGSCATCLDDALHALSDACSGSAGAQVTLPYCFMRFEDYRYCD</sequence>
<accession>A0AAV2CBB5</accession>
<feature type="signal peptide" evidence="3">
    <location>
        <begin position="1"/>
        <end position="37"/>
    </location>
</feature>
<feature type="chain" id="PRO_5043673881" description="Gnk2-homologous domain-containing protein" evidence="3">
    <location>
        <begin position="38"/>
        <end position="153"/>
    </location>
</feature>